<dbReference type="GO" id="GO:0031491">
    <property type="term" value="F:nucleosome binding"/>
    <property type="evidence" value="ECO:0007669"/>
    <property type="project" value="TreeGrafter"/>
</dbReference>
<comment type="function">
    <text evidence="1">Component of the FACT complex, a general chromatin factor that acts to reorganize nucleosomes. The FACT complex is involved in multiple processes that require DNA as a template such as mRNA elongation, DNA replication and DNA repair. During transcription elongation the FACT complex acts as a histone chaperone that both destabilizes and restores nucleosomal structure. It facilitates the passage of RNA polymerase II and transcription by promoting the dissociation of one histone H2A-H2B dimer from the nucleosome, then subsequently promotes the reestablishment of the nucleosome following the passage of RNA polymerase II.</text>
</comment>
<dbReference type="PANTHER" id="PTHR13980:SF15">
    <property type="entry name" value="FACT COMPLEX SUBUNIT SPT16"/>
    <property type="match status" value="1"/>
</dbReference>
<dbReference type="Proteomes" id="UP001445076">
    <property type="component" value="Unassembled WGS sequence"/>
</dbReference>
<accession>A0AAW0VXH8</accession>
<keyword evidence="1" id="KW-0158">Chromosome</keyword>
<dbReference type="Gene3D" id="3.40.350.10">
    <property type="entry name" value="Creatinase/prolidase N-terminal domain"/>
    <property type="match status" value="1"/>
</dbReference>
<comment type="similarity">
    <text evidence="1">Belongs to the peptidase M24 family. SPT16 subfamily.</text>
</comment>
<dbReference type="PANTHER" id="PTHR13980">
    <property type="entry name" value="CDC68 RELATED"/>
    <property type="match status" value="1"/>
</dbReference>
<feature type="non-terminal residue" evidence="3">
    <location>
        <position position="1"/>
    </location>
</feature>
<dbReference type="SMART" id="SM01285">
    <property type="entry name" value="FACT-Spt16_Nlob"/>
    <property type="match status" value="1"/>
</dbReference>
<reference evidence="3 4" key="1">
    <citation type="journal article" date="2024" name="BMC Genomics">
        <title>Genome assembly of redclaw crayfish (Cherax quadricarinatus) provides insights into its immune adaptation and hypoxia tolerance.</title>
        <authorList>
            <person name="Liu Z."/>
            <person name="Zheng J."/>
            <person name="Li H."/>
            <person name="Fang K."/>
            <person name="Wang S."/>
            <person name="He J."/>
            <person name="Zhou D."/>
            <person name="Weng S."/>
            <person name="Chi M."/>
            <person name="Gu Z."/>
            <person name="He J."/>
            <person name="Li F."/>
            <person name="Wang M."/>
        </authorList>
    </citation>
    <scope>NUCLEOTIDE SEQUENCE [LARGE SCALE GENOMIC DNA]</scope>
    <source>
        <strain evidence="3">ZL_2023a</strain>
    </source>
</reference>
<gene>
    <name evidence="3" type="ORF">OTU49_012468</name>
</gene>
<dbReference type="EMBL" id="JARKIK010000097">
    <property type="protein sequence ID" value="KAK8722083.1"/>
    <property type="molecule type" value="Genomic_DNA"/>
</dbReference>
<keyword evidence="4" id="KW-1185">Reference proteome</keyword>
<evidence type="ECO:0000259" key="2">
    <source>
        <dbReference type="SMART" id="SM01285"/>
    </source>
</evidence>
<dbReference type="InterPro" id="IPR029148">
    <property type="entry name" value="FACT-SPT16_Nlobe"/>
</dbReference>
<evidence type="ECO:0000256" key="1">
    <source>
        <dbReference type="RuleBase" id="RU367052"/>
    </source>
</evidence>
<keyword evidence="1" id="KW-0805">Transcription regulation</keyword>
<dbReference type="GO" id="GO:0006281">
    <property type="term" value="P:DNA repair"/>
    <property type="evidence" value="ECO:0007669"/>
    <property type="project" value="UniProtKB-UniRule"/>
</dbReference>
<dbReference type="AlphaFoldDB" id="A0AAW0VXH8"/>
<proteinExistence type="inferred from homology"/>
<dbReference type="Pfam" id="PF14826">
    <property type="entry name" value="FACT-Spt16_Nlob"/>
    <property type="match status" value="1"/>
</dbReference>
<sequence>KLESNKEDGLGKADALVSVVGADQEVIYSKSTATQTWLFGYELTDTIMVCCEKAVYFLASKKKIQILEGLDKNKEEKSNVPAVKLLIRDKNDKDKANISKLIDAIKTSKGGSKIGVYVKDKFSSDLIDAWRKAVKDANFEQ</sequence>
<name>A0AAW0VXH8_CHEQU</name>
<feature type="domain" description="FACT complex subunit SPT16 N-terminal lobe" evidence="2">
    <location>
        <begin position="1"/>
        <end position="139"/>
    </location>
</feature>
<comment type="subunit">
    <text evidence="1">Component of the FACT complex.</text>
</comment>
<keyword evidence="1" id="KW-0235">DNA replication</keyword>
<protein>
    <recommendedName>
        <fullName evidence="1">FACT complex subunit</fullName>
    </recommendedName>
</protein>
<keyword evidence="1" id="KW-0227">DNA damage</keyword>
<feature type="non-terminal residue" evidence="3">
    <location>
        <position position="141"/>
    </location>
</feature>
<comment type="subcellular location">
    <subcellularLocation>
        <location evidence="1">Nucleus</location>
    </subcellularLocation>
    <subcellularLocation>
        <location evidence="1">Chromosome</location>
    </subcellularLocation>
</comment>
<evidence type="ECO:0000313" key="3">
    <source>
        <dbReference type="EMBL" id="KAK8722083.1"/>
    </source>
</evidence>
<organism evidence="3 4">
    <name type="scientific">Cherax quadricarinatus</name>
    <name type="common">Australian red claw crayfish</name>
    <dbReference type="NCBI Taxonomy" id="27406"/>
    <lineage>
        <taxon>Eukaryota</taxon>
        <taxon>Metazoa</taxon>
        <taxon>Ecdysozoa</taxon>
        <taxon>Arthropoda</taxon>
        <taxon>Crustacea</taxon>
        <taxon>Multicrustacea</taxon>
        <taxon>Malacostraca</taxon>
        <taxon>Eumalacostraca</taxon>
        <taxon>Eucarida</taxon>
        <taxon>Decapoda</taxon>
        <taxon>Pleocyemata</taxon>
        <taxon>Astacidea</taxon>
        <taxon>Parastacoidea</taxon>
        <taxon>Parastacidae</taxon>
        <taxon>Cherax</taxon>
    </lineage>
</organism>
<dbReference type="GO" id="GO:0006368">
    <property type="term" value="P:transcription elongation by RNA polymerase II"/>
    <property type="evidence" value="ECO:0007669"/>
    <property type="project" value="TreeGrafter"/>
</dbReference>
<keyword evidence="1" id="KW-0804">Transcription</keyword>
<comment type="caution">
    <text evidence="3">The sequence shown here is derived from an EMBL/GenBank/DDBJ whole genome shotgun (WGS) entry which is preliminary data.</text>
</comment>
<dbReference type="InterPro" id="IPR040258">
    <property type="entry name" value="Spt16"/>
</dbReference>
<evidence type="ECO:0000313" key="4">
    <source>
        <dbReference type="Proteomes" id="UP001445076"/>
    </source>
</evidence>
<keyword evidence="1" id="KW-0234">DNA repair</keyword>
<keyword evidence="1" id="KW-0539">Nucleus</keyword>
<dbReference type="InterPro" id="IPR029149">
    <property type="entry name" value="Creatin/AminoP/Spt16_N"/>
</dbReference>
<dbReference type="GO" id="GO:0035101">
    <property type="term" value="C:FACT complex"/>
    <property type="evidence" value="ECO:0007669"/>
    <property type="project" value="UniProtKB-UniRule"/>
</dbReference>
<dbReference type="GO" id="GO:0006260">
    <property type="term" value="P:DNA replication"/>
    <property type="evidence" value="ECO:0007669"/>
    <property type="project" value="UniProtKB-KW"/>
</dbReference>